<sequence length="175" mass="19249">MPKKYSVVFFNDEAVEIEVLARERDVVVLKDPGGRIYRVRVLKEGDGRYVLYIDDRMVSAGVIGDKVYVNLEPLLVKKVKETVAAAKAVERKEEKQTPAAMEEGVVSTPISGRVVEVKVAEGQSIGENDVVAVVESMKMLIEVKTPFKGVVEAVYVKPGSTVNKGDKLVKVKTRS</sequence>
<organism evidence="3 4">
    <name type="scientific">Desulfurococcus mucosus (strain ATCC 35584 / DSM 2162 / JCM 9187 / O7/1)</name>
    <dbReference type="NCBI Taxonomy" id="765177"/>
    <lineage>
        <taxon>Archaea</taxon>
        <taxon>Thermoproteota</taxon>
        <taxon>Thermoprotei</taxon>
        <taxon>Desulfurococcales</taxon>
        <taxon>Desulfurococcaceae</taxon>
        <taxon>Desulfurococcus</taxon>
    </lineage>
</organism>
<gene>
    <name evidence="3" type="ordered locus">Desmu_0387</name>
</gene>
<dbReference type="PANTHER" id="PTHR45266">
    <property type="entry name" value="OXALOACETATE DECARBOXYLASE ALPHA CHAIN"/>
    <property type="match status" value="1"/>
</dbReference>
<dbReference type="eggNOG" id="arCOG02095">
    <property type="taxonomic scope" value="Archaea"/>
</dbReference>
<dbReference type="GeneID" id="10153080"/>
<dbReference type="EMBL" id="CP002363">
    <property type="protein sequence ID" value="ADV64706.1"/>
    <property type="molecule type" value="Genomic_DNA"/>
</dbReference>
<keyword evidence="4" id="KW-1185">Reference proteome</keyword>
<protein>
    <submittedName>
        <fullName evidence="3">Biotin/lipoyl attachment domain-containing protein</fullName>
    </submittedName>
</protein>
<dbReference type="InterPro" id="IPR011053">
    <property type="entry name" value="Single_hybrid_motif"/>
</dbReference>
<dbReference type="Gene3D" id="2.40.50.100">
    <property type="match status" value="1"/>
</dbReference>
<evidence type="ECO:0000259" key="2">
    <source>
        <dbReference type="PROSITE" id="PS50968"/>
    </source>
</evidence>
<evidence type="ECO:0000256" key="1">
    <source>
        <dbReference type="ARBA" id="ARBA00023267"/>
    </source>
</evidence>
<dbReference type="Pfam" id="PF00364">
    <property type="entry name" value="Biotin_lipoyl"/>
    <property type="match status" value="1"/>
</dbReference>
<dbReference type="RefSeq" id="WP_013561928.1">
    <property type="nucleotide sequence ID" value="NC_014961.1"/>
</dbReference>
<dbReference type="SUPFAM" id="SSF51230">
    <property type="entry name" value="Single hybrid motif"/>
    <property type="match status" value="1"/>
</dbReference>
<dbReference type="PANTHER" id="PTHR45266:SF3">
    <property type="entry name" value="OXALOACETATE DECARBOXYLASE ALPHA CHAIN"/>
    <property type="match status" value="1"/>
</dbReference>
<proteinExistence type="predicted"/>
<dbReference type="CDD" id="cd06850">
    <property type="entry name" value="biotinyl_domain"/>
    <property type="match status" value="1"/>
</dbReference>
<evidence type="ECO:0000313" key="4">
    <source>
        <dbReference type="Proteomes" id="UP000001068"/>
    </source>
</evidence>
<dbReference type="HOGENOM" id="CLU_1544143_0_0_2"/>
<dbReference type="KEGG" id="dmu:Desmu_0387"/>
<dbReference type="Proteomes" id="UP000001068">
    <property type="component" value="Chromosome"/>
</dbReference>
<dbReference type="STRING" id="765177.Desmu_0387"/>
<dbReference type="InterPro" id="IPR000089">
    <property type="entry name" value="Biotin_lipoyl"/>
</dbReference>
<reference evidence="3 4" key="2">
    <citation type="journal article" date="2011" name="Stand. Genomic Sci.">
        <title>Complete genome sequence of Desulfurococcus mucosus type strain (O7/1).</title>
        <authorList>
            <person name="Wirth R."/>
            <person name="Chertkov O."/>
            <person name="Held B."/>
            <person name="Lapidus A."/>
            <person name="Nolan M."/>
            <person name="Lucas S."/>
            <person name="Hammon N."/>
            <person name="Deshpande S."/>
            <person name="Cheng J.F."/>
            <person name="Tapia R."/>
            <person name="Han C."/>
            <person name="Goodwin L."/>
            <person name="Pitluck S."/>
            <person name="Liolios K."/>
            <person name="Ioanna P."/>
            <person name="Ivanova N."/>
            <person name="Mavromatis K."/>
            <person name="Mikhailova N."/>
            <person name="Pati A."/>
            <person name="Chen A."/>
            <person name="Palaniappan K."/>
            <person name="Land M."/>
            <person name="Hauser L."/>
            <person name="Chang Y.J."/>
            <person name="Jeffries C.D."/>
            <person name="Bilek Y."/>
            <person name="Hader T."/>
            <person name="Rohde M."/>
            <person name="Spring S."/>
            <person name="Sikorski J."/>
            <person name="Goker M."/>
            <person name="Woyke T."/>
            <person name="Bristow J."/>
            <person name="Eisen J.A."/>
            <person name="Markowitz V."/>
            <person name="Hugenholtz P."/>
            <person name="Kyrpides N.C."/>
            <person name="Klenk H.P."/>
        </authorList>
    </citation>
    <scope>NUCLEOTIDE SEQUENCE [LARGE SCALE GENOMIC DNA]</scope>
    <source>
        <strain evidence="4">ATCC 35584 / DSM 2162 / JCM 9187 / O7/1</strain>
    </source>
</reference>
<name>E8R880_DESM0</name>
<dbReference type="PROSITE" id="PS50968">
    <property type="entry name" value="BIOTINYL_LIPOYL"/>
    <property type="match status" value="1"/>
</dbReference>
<dbReference type="AlphaFoldDB" id="E8R880"/>
<evidence type="ECO:0000313" key="3">
    <source>
        <dbReference type="EMBL" id="ADV64706.1"/>
    </source>
</evidence>
<keyword evidence="1" id="KW-0092">Biotin</keyword>
<reference evidence="4" key="1">
    <citation type="submission" date="2010-11" db="EMBL/GenBank/DDBJ databases">
        <title>The complete genome of Desulfurococcus mucosus DSM 2162.</title>
        <authorList>
            <consortium name="US DOE Joint Genome Institute (JGI-PGF)"/>
            <person name="Lucas S."/>
            <person name="Copeland A."/>
            <person name="Lapidus A."/>
            <person name="Bruce D."/>
            <person name="Goodwin L."/>
            <person name="Pitluck S."/>
            <person name="Kyrpides N."/>
            <person name="Mavromatis K."/>
            <person name="Pagani I."/>
            <person name="Ivanova N."/>
            <person name="Ovchinnikova G."/>
            <person name="Chertkov O."/>
            <person name="Held B."/>
            <person name="Brettin T."/>
            <person name="Detter J.C."/>
            <person name="Tapia R."/>
            <person name="Han C."/>
            <person name="Land M."/>
            <person name="Hauser L."/>
            <person name="Markowitz V."/>
            <person name="Cheng J.-F."/>
            <person name="Hugenholtz P."/>
            <person name="Woyke T."/>
            <person name="Wu D."/>
            <person name="Wirth R."/>
            <person name="Bilek Y."/>
            <person name="Hader T."/>
            <person name="Klenk H.-P."/>
            <person name="Eisen J.A."/>
        </authorList>
    </citation>
    <scope>NUCLEOTIDE SEQUENCE [LARGE SCALE GENOMIC DNA]</scope>
    <source>
        <strain evidence="4">ATCC 35584 / DSM 2162 / JCM 9187 / O7/1</strain>
    </source>
</reference>
<dbReference type="OrthoDB" id="31083at2157"/>
<dbReference type="InterPro" id="IPR050709">
    <property type="entry name" value="Biotin_Carboxyl_Carrier/Decarb"/>
</dbReference>
<accession>E8R880</accession>
<feature type="domain" description="Lipoyl-binding" evidence="2">
    <location>
        <begin position="92"/>
        <end position="172"/>
    </location>
</feature>